<dbReference type="AlphaFoldDB" id="A0AAD4FRA7"/>
<evidence type="ECO:0000313" key="1">
    <source>
        <dbReference type="EMBL" id="KAF7769687.1"/>
    </source>
</evidence>
<organism evidence="1 2">
    <name type="scientific">Pseudoalteromonas citrea</name>
    <dbReference type="NCBI Taxonomy" id="43655"/>
    <lineage>
        <taxon>Bacteria</taxon>
        <taxon>Pseudomonadati</taxon>
        <taxon>Pseudomonadota</taxon>
        <taxon>Gammaproteobacteria</taxon>
        <taxon>Alteromonadales</taxon>
        <taxon>Pseudoalteromonadaceae</taxon>
        <taxon>Pseudoalteromonas</taxon>
    </lineage>
</organism>
<gene>
    <name evidence="1" type="ORF">PCIT_a2568</name>
</gene>
<accession>A0AAD4FRA7</accession>
<evidence type="ECO:0000313" key="2">
    <source>
        <dbReference type="Proteomes" id="UP000016487"/>
    </source>
</evidence>
<sequence>MIIQCHLNGLHKKGQADAWPFSDTYLLQPKSRDPYLTLWQ</sequence>
<proteinExistence type="predicted"/>
<comment type="caution">
    <text evidence="1">The sequence shown here is derived from an EMBL/GenBank/DDBJ whole genome shotgun (WGS) entry which is preliminary data.</text>
</comment>
<reference evidence="1" key="1">
    <citation type="journal article" date="2012" name="J. Bacteriol.">
        <title>Genome sequences of type strains of seven species of the marine bacterium Pseudoalteromonas.</title>
        <authorList>
            <person name="Xie B.B."/>
            <person name="Shu Y.L."/>
            <person name="Qin Q.L."/>
            <person name="Rong J.C."/>
            <person name="Zhang X.Y."/>
            <person name="Chen X.L."/>
            <person name="Shi M."/>
            <person name="He H.L."/>
            <person name="Zhou B.C."/>
            <person name="Zhang Y.Z."/>
        </authorList>
    </citation>
    <scope>NUCLEOTIDE SEQUENCE</scope>
    <source>
        <strain evidence="1">DSM 8771</strain>
    </source>
</reference>
<protein>
    <submittedName>
        <fullName evidence="1">Uncharacterized protein</fullName>
    </submittedName>
</protein>
<name>A0AAD4FRA7_9GAMM</name>
<dbReference type="Proteomes" id="UP000016487">
    <property type="component" value="Unassembled WGS sequence"/>
</dbReference>
<reference evidence="1" key="2">
    <citation type="submission" date="2015-03" db="EMBL/GenBank/DDBJ databases">
        <title>Genome sequence of Pseudoalteromonas citrea.</title>
        <authorList>
            <person name="Xie B.-B."/>
            <person name="Rong J.-C."/>
            <person name="Qin Q.-L."/>
            <person name="Zhang Y.-Z."/>
        </authorList>
    </citation>
    <scope>NUCLEOTIDE SEQUENCE</scope>
    <source>
        <strain evidence="1">DSM 8771</strain>
    </source>
</reference>
<dbReference type="EMBL" id="AHBZ03000021">
    <property type="protein sequence ID" value="KAF7769687.1"/>
    <property type="molecule type" value="Genomic_DNA"/>
</dbReference>